<name>A0A5E7EIL5_PSEFL</name>
<keyword evidence="2" id="KW-0378">Hydrolase</keyword>
<accession>A0A5E7EIL5</accession>
<dbReference type="SUPFAM" id="SSF53067">
    <property type="entry name" value="Actin-like ATPase domain"/>
    <property type="match status" value="2"/>
</dbReference>
<evidence type="ECO:0000313" key="2">
    <source>
        <dbReference type="EMBL" id="VVO26630.1"/>
    </source>
</evidence>
<dbReference type="Gene3D" id="3.30.420.40">
    <property type="match status" value="1"/>
</dbReference>
<feature type="domain" description="Ppx/GppA phosphatase N-terminal" evidence="1">
    <location>
        <begin position="28"/>
        <end position="308"/>
    </location>
</feature>
<dbReference type="GO" id="GO:0004309">
    <property type="term" value="F:exopolyphosphatase activity"/>
    <property type="evidence" value="ECO:0007669"/>
    <property type="project" value="UniProtKB-EC"/>
</dbReference>
<dbReference type="InterPro" id="IPR003695">
    <property type="entry name" value="Ppx_GppA_N"/>
</dbReference>
<gene>
    <name evidence="2" type="primary">ppx_1</name>
    <name evidence="2" type="ORF">PS723_04650</name>
</gene>
<dbReference type="Proteomes" id="UP000379480">
    <property type="component" value="Unassembled WGS sequence"/>
</dbReference>
<dbReference type="AlphaFoldDB" id="A0A5E7EIL5"/>
<proteinExistence type="predicted"/>
<dbReference type="PANTHER" id="PTHR30005">
    <property type="entry name" value="EXOPOLYPHOSPHATASE"/>
    <property type="match status" value="1"/>
</dbReference>
<dbReference type="Gene3D" id="3.30.420.150">
    <property type="entry name" value="Exopolyphosphatase. Domain 2"/>
    <property type="match status" value="1"/>
</dbReference>
<evidence type="ECO:0000259" key="1">
    <source>
        <dbReference type="Pfam" id="PF02541"/>
    </source>
</evidence>
<protein>
    <submittedName>
        <fullName evidence="2">Exopolyphosphatase</fullName>
        <ecNumber evidence="2">3.6.1.11</ecNumber>
    </submittedName>
</protein>
<dbReference type="InterPro" id="IPR043129">
    <property type="entry name" value="ATPase_NBD"/>
</dbReference>
<organism evidence="2 3">
    <name type="scientific">Pseudomonas fluorescens</name>
    <dbReference type="NCBI Taxonomy" id="294"/>
    <lineage>
        <taxon>Bacteria</taxon>
        <taxon>Pseudomonadati</taxon>
        <taxon>Pseudomonadota</taxon>
        <taxon>Gammaproteobacteria</taxon>
        <taxon>Pseudomonadales</taxon>
        <taxon>Pseudomonadaceae</taxon>
        <taxon>Pseudomonas</taxon>
    </lineage>
</organism>
<dbReference type="RefSeq" id="WP_150805960.1">
    <property type="nucleotide sequence ID" value="NZ_CABVHY010000026.1"/>
</dbReference>
<dbReference type="Pfam" id="PF02541">
    <property type="entry name" value="Ppx-GppA"/>
    <property type="match status" value="1"/>
</dbReference>
<evidence type="ECO:0000313" key="3">
    <source>
        <dbReference type="Proteomes" id="UP000379480"/>
    </source>
</evidence>
<reference evidence="2 3" key="1">
    <citation type="submission" date="2019-09" db="EMBL/GenBank/DDBJ databases">
        <authorList>
            <person name="Chandra G."/>
            <person name="Truman W A."/>
        </authorList>
    </citation>
    <scope>NUCLEOTIDE SEQUENCE [LARGE SCALE GENOMIC DNA]</scope>
    <source>
        <strain evidence="2">PS723</strain>
    </source>
</reference>
<dbReference type="PANTHER" id="PTHR30005:SF0">
    <property type="entry name" value="RETROGRADE REGULATION PROTEIN 2"/>
    <property type="match status" value="1"/>
</dbReference>
<dbReference type="EC" id="3.6.1.11" evidence="2"/>
<dbReference type="OrthoDB" id="9793035at2"/>
<dbReference type="InterPro" id="IPR050273">
    <property type="entry name" value="GppA/Ppx_hydrolase"/>
</dbReference>
<dbReference type="CDD" id="cd24053">
    <property type="entry name" value="ASKHA_NBD_EcPPX-GppA-like"/>
    <property type="match status" value="1"/>
</dbReference>
<dbReference type="EMBL" id="CABVHY010000026">
    <property type="protein sequence ID" value="VVO26630.1"/>
    <property type="molecule type" value="Genomic_DNA"/>
</dbReference>
<sequence length="316" mass="34115">MKGDASLFAAVDLGSNAFRMMIGQQVKRNQRLVIQEVKTFREPVRLADGFQGKALDGLALERGWLALERFGKQLRNFEAGRVRAVATSAVREANNCDVFLAGAEQRLGFRIDVISGREEAKLVYAGVAHTMPSAQVLRLVVDIGGGSTELIVGQGDRPLLTESIAIGSGSFSKRYFVGGFIDSRSLQEAERIASDKIEKVAHRYRKLGWEQAIGSSGTARMLAKVLKANGLNAYGQDGITYAGLLRLSICLLEAGHVKQLKLAGMQAQRLSTLPGGLAVMLAAFKVLGIEEMIPSEPGLRMGVLHGLMRMPGSSIM</sequence>